<proteinExistence type="predicted"/>
<gene>
    <name evidence="1" type="ORF">LCGC14_0953020</name>
</gene>
<accession>A0A0F9NGP1</accession>
<dbReference type="EMBL" id="LAZR01003402">
    <property type="protein sequence ID" value="KKN18715.1"/>
    <property type="molecule type" value="Genomic_DNA"/>
</dbReference>
<protein>
    <submittedName>
        <fullName evidence="1">Uncharacterized protein</fullName>
    </submittedName>
</protein>
<comment type="caution">
    <text evidence="1">The sequence shown here is derived from an EMBL/GenBank/DDBJ whole genome shotgun (WGS) entry which is preliminary data.</text>
</comment>
<reference evidence="1" key="1">
    <citation type="journal article" date="2015" name="Nature">
        <title>Complex archaea that bridge the gap between prokaryotes and eukaryotes.</title>
        <authorList>
            <person name="Spang A."/>
            <person name="Saw J.H."/>
            <person name="Jorgensen S.L."/>
            <person name="Zaremba-Niedzwiedzka K."/>
            <person name="Martijn J."/>
            <person name="Lind A.E."/>
            <person name="van Eijk R."/>
            <person name="Schleper C."/>
            <person name="Guy L."/>
            <person name="Ettema T.J."/>
        </authorList>
    </citation>
    <scope>NUCLEOTIDE SEQUENCE</scope>
</reference>
<sequence>MKKGTGVCIYHVVYKDEMFKESAEKLIDLIRSAQKHCPGQPRLLFLDIDNHKNELGRFDHDMYDLQFFCMGALLKYLTELHMPLFTRNGEALRNPKEQCTDIPEGLVIKGVTRAELDKLQGKKIGDNIKECSLQELSRGKYG</sequence>
<name>A0A0F9NGP1_9ZZZZ</name>
<organism evidence="1">
    <name type="scientific">marine sediment metagenome</name>
    <dbReference type="NCBI Taxonomy" id="412755"/>
    <lineage>
        <taxon>unclassified sequences</taxon>
        <taxon>metagenomes</taxon>
        <taxon>ecological metagenomes</taxon>
    </lineage>
</organism>
<evidence type="ECO:0000313" key="1">
    <source>
        <dbReference type="EMBL" id="KKN18715.1"/>
    </source>
</evidence>
<dbReference type="AlphaFoldDB" id="A0A0F9NGP1"/>